<comment type="caution">
    <text evidence="2">The sequence shown here is derived from an EMBL/GenBank/DDBJ whole genome shotgun (WGS) entry which is preliminary data.</text>
</comment>
<reference evidence="2" key="1">
    <citation type="submission" date="2020-06" db="EMBL/GenBank/DDBJ databases">
        <title>WGS assembly of Ceratodon purpureus strain R40.</title>
        <authorList>
            <person name="Carey S.B."/>
            <person name="Jenkins J."/>
            <person name="Shu S."/>
            <person name="Lovell J.T."/>
            <person name="Sreedasyam A."/>
            <person name="Maumus F."/>
            <person name="Tiley G.P."/>
            <person name="Fernandez-Pozo N."/>
            <person name="Barry K."/>
            <person name="Chen C."/>
            <person name="Wang M."/>
            <person name="Lipzen A."/>
            <person name="Daum C."/>
            <person name="Saski C.A."/>
            <person name="Payton A.C."/>
            <person name="Mcbreen J.C."/>
            <person name="Conrad R.E."/>
            <person name="Kollar L.M."/>
            <person name="Olsson S."/>
            <person name="Huttunen S."/>
            <person name="Landis J.B."/>
            <person name="Wickett N.J."/>
            <person name="Johnson M.G."/>
            <person name="Rensing S.A."/>
            <person name="Grimwood J."/>
            <person name="Schmutz J."/>
            <person name="Mcdaniel S.F."/>
        </authorList>
    </citation>
    <scope>NUCLEOTIDE SEQUENCE</scope>
    <source>
        <strain evidence="2">R40</strain>
    </source>
</reference>
<evidence type="ECO:0000313" key="2">
    <source>
        <dbReference type="EMBL" id="KAG0592995.1"/>
    </source>
</evidence>
<protein>
    <recommendedName>
        <fullName evidence="4">Secreted protein</fullName>
    </recommendedName>
</protein>
<name>A0A8T0JC05_CERPU</name>
<dbReference type="EMBL" id="CM026421">
    <property type="protein sequence ID" value="KAG0592995.1"/>
    <property type="molecule type" value="Genomic_DNA"/>
</dbReference>
<accession>A0A8T0JC05</accession>
<gene>
    <name evidence="2" type="ORF">KC19_1G296600</name>
</gene>
<dbReference type="AlphaFoldDB" id="A0A8T0JC05"/>
<proteinExistence type="predicted"/>
<evidence type="ECO:0000256" key="1">
    <source>
        <dbReference type="SAM" id="SignalP"/>
    </source>
</evidence>
<evidence type="ECO:0008006" key="4">
    <source>
        <dbReference type="Google" id="ProtNLM"/>
    </source>
</evidence>
<dbReference type="Proteomes" id="UP000822688">
    <property type="component" value="Chromosome 1"/>
</dbReference>
<organism evidence="2 3">
    <name type="scientific">Ceratodon purpureus</name>
    <name type="common">Fire moss</name>
    <name type="synonym">Dicranum purpureum</name>
    <dbReference type="NCBI Taxonomy" id="3225"/>
    <lineage>
        <taxon>Eukaryota</taxon>
        <taxon>Viridiplantae</taxon>
        <taxon>Streptophyta</taxon>
        <taxon>Embryophyta</taxon>
        <taxon>Bryophyta</taxon>
        <taxon>Bryophytina</taxon>
        <taxon>Bryopsida</taxon>
        <taxon>Dicranidae</taxon>
        <taxon>Pseudoditrichales</taxon>
        <taxon>Ditrichaceae</taxon>
        <taxon>Ceratodon</taxon>
    </lineage>
</organism>
<keyword evidence="1" id="KW-0732">Signal</keyword>
<sequence>MQILNFCALLLNVIFLSHVVATVRFCLYASVGVAICGCRFTAPPSDTLQCAHCTSCLQGVRRNCSNNCRVPLSTL</sequence>
<keyword evidence="3" id="KW-1185">Reference proteome</keyword>
<feature type="signal peptide" evidence="1">
    <location>
        <begin position="1"/>
        <end position="21"/>
    </location>
</feature>
<feature type="chain" id="PRO_5035759902" description="Secreted protein" evidence="1">
    <location>
        <begin position="22"/>
        <end position="75"/>
    </location>
</feature>
<evidence type="ECO:0000313" key="3">
    <source>
        <dbReference type="Proteomes" id="UP000822688"/>
    </source>
</evidence>